<dbReference type="EMBL" id="MU167428">
    <property type="protein sequence ID" value="KAG0140657.1"/>
    <property type="molecule type" value="Genomic_DNA"/>
</dbReference>
<dbReference type="OrthoDB" id="2496784at2759"/>
<evidence type="ECO:0000256" key="1">
    <source>
        <dbReference type="SAM" id="SignalP"/>
    </source>
</evidence>
<keyword evidence="3" id="KW-1185">Reference proteome</keyword>
<keyword evidence="1" id="KW-0732">Signal</keyword>
<gene>
    <name evidence="2" type="ORF">CROQUDRAFT_136569</name>
</gene>
<feature type="chain" id="PRO_5040245170" evidence="1">
    <location>
        <begin position="19"/>
        <end position="248"/>
    </location>
</feature>
<evidence type="ECO:0000313" key="2">
    <source>
        <dbReference type="EMBL" id="KAG0140657.1"/>
    </source>
</evidence>
<evidence type="ECO:0000313" key="3">
    <source>
        <dbReference type="Proteomes" id="UP000886653"/>
    </source>
</evidence>
<feature type="signal peptide" evidence="1">
    <location>
        <begin position="1"/>
        <end position="18"/>
    </location>
</feature>
<organism evidence="2 3">
    <name type="scientific">Cronartium quercuum f. sp. fusiforme G11</name>
    <dbReference type="NCBI Taxonomy" id="708437"/>
    <lineage>
        <taxon>Eukaryota</taxon>
        <taxon>Fungi</taxon>
        <taxon>Dikarya</taxon>
        <taxon>Basidiomycota</taxon>
        <taxon>Pucciniomycotina</taxon>
        <taxon>Pucciniomycetes</taxon>
        <taxon>Pucciniales</taxon>
        <taxon>Coleosporiaceae</taxon>
        <taxon>Cronartium</taxon>
    </lineage>
</organism>
<reference evidence="2" key="1">
    <citation type="submission" date="2013-11" db="EMBL/GenBank/DDBJ databases">
        <title>Genome sequence of the fusiform rust pathogen reveals effectors for host alternation and coevolution with pine.</title>
        <authorList>
            <consortium name="DOE Joint Genome Institute"/>
            <person name="Smith K."/>
            <person name="Pendleton A."/>
            <person name="Kubisiak T."/>
            <person name="Anderson C."/>
            <person name="Salamov A."/>
            <person name="Aerts A."/>
            <person name="Riley R."/>
            <person name="Clum A."/>
            <person name="Lindquist E."/>
            <person name="Ence D."/>
            <person name="Campbell M."/>
            <person name="Kronenberg Z."/>
            <person name="Feau N."/>
            <person name="Dhillon B."/>
            <person name="Hamelin R."/>
            <person name="Burleigh J."/>
            <person name="Smith J."/>
            <person name="Yandell M."/>
            <person name="Nelson C."/>
            <person name="Grigoriev I."/>
            <person name="Davis J."/>
        </authorList>
    </citation>
    <scope>NUCLEOTIDE SEQUENCE</scope>
    <source>
        <strain evidence="2">G11</strain>
    </source>
</reference>
<sequence>MLTSGFAVTLILLATANAQSVENSTTTLPLCVAKYKGQQNTSATPPTVVKADVLPNTTVPKLSAIPGPKFKNRKRVVSNVPPPSAFTPVQAIAPPIGGNQMPVTASPSTEAPELPLRFHTTGKVTIIKGGDALCGQYSTDTYVGACLWTGTDPSGSDPKQAGWLNSASQAVCGDQLWVARASNPQEKIPVLVTTGCDFGGNVTVEFGCNNLYLTQLAFTAFKATPQEVTAGYLNDLIWDFILKNAGSF</sequence>
<proteinExistence type="predicted"/>
<dbReference type="AlphaFoldDB" id="A0A9P6NAC2"/>
<protein>
    <submittedName>
        <fullName evidence="2">Uncharacterized protein</fullName>
    </submittedName>
</protein>
<name>A0A9P6NAC2_9BASI</name>
<comment type="caution">
    <text evidence="2">The sequence shown here is derived from an EMBL/GenBank/DDBJ whole genome shotgun (WGS) entry which is preliminary data.</text>
</comment>
<accession>A0A9P6NAC2</accession>
<dbReference type="Proteomes" id="UP000886653">
    <property type="component" value="Unassembled WGS sequence"/>
</dbReference>